<gene>
    <name evidence="1" type="ORF">GCM10025876_23770</name>
</gene>
<name>A0ABQ6IE76_9MICO</name>
<dbReference type="Proteomes" id="UP001157125">
    <property type="component" value="Unassembled WGS sequence"/>
</dbReference>
<evidence type="ECO:0008006" key="3">
    <source>
        <dbReference type="Google" id="ProtNLM"/>
    </source>
</evidence>
<evidence type="ECO:0000313" key="1">
    <source>
        <dbReference type="EMBL" id="GMA36173.1"/>
    </source>
</evidence>
<organism evidence="1 2">
    <name type="scientific">Demequina litorisediminis</name>
    <dbReference type="NCBI Taxonomy" id="1849022"/>
    <lineage>
        <taxon>Bacteria</taxon>
        <taxon>Bacillati</taxon>
        <taxon>Actinomycetota</taxon>
        <taxon>Actinomycetes</taxon>
        <taxon>Micrococcales</taxon>
        <taxon>Demequinaceae</taxon>
        <taxon>Demequina</taxon>
    </lineage>
</organism>
<protein>
    <recommendedName>
        <fullName evidence="3">Resolvase/invertase-type recombinase catalytic domain-containing protein</fullName>
    </recommendedName>
</protein>
<keyword evidence="2" id="KW-1185">Reference proteome</keyword>
<accession>A0ABQ6IE76</accession>
<reference evidence="2" key="1">
    <citation type="journal article" date="2019" name="Int. J. Syst. Evol. Microbiol.">
        <title>The Global Catalogue of Microorganisms (GCM) 10K type strain sequencing project: providing services to taxonomists for standard genome sequencing and annotation.</title>
        <authorList>
            <consortium name="The Broad Institute Genomics Platform"/>
            <consortium name="The Broad Institute Genome Sequencing Center for Infectious Disease"/>
            <person name="Wu L."/>
            <person name="Ma J."/>
        </authorList>
    </citation>
    <scope>NUCLEOTIDE SEQUENCE [LARGE SCALE GENOMIC DNA]</scope>
    <source>
        <strain evidence="2">NBRC 112299</strain>
    </source>
</reference>
<comment type="caution">
    <text evidence="1">The sequence shown here is derived from an EMBL/GenBank/DDBJ whole genome shotgun (WGS) entry which is preliminary data.</text>
</comment>
<evidence type="ECO:0000313" key="2">
    <source>
        <dbReference type="Proteomes" id="UP001157125"/>
    </source>
</evidence>
<proteinExistence type="predicted"/>
<sequence>MRATQPRLRGAFLFFGAGRLRKEAPTVTQRKDTPWRRQTRWQQSRSLADQFRASDAVVVTEYRGLSVPQAR</sequence>
<dbReference type="EMBL" id="BSUN01000001">
    <property type="protein sequence ID" value="GMA36173.1"/>
    <property type="molecule type" value="Genomic_DNA"/>
</dbReference>